<dbReference type="RefSeq" id="WP_184264119.1">
    <property type="nucleotide sequence ID" value="NZ_JACIIX010000010.1"/>
</dbReference>
<dbReference type="PRINTS" id="PR00038">
    <property type="entry name" value="HTHLUXR"/>
</dbReference>
<reference evidence="5 6" key="1">
    <citation type="submission" date="2020-08" db="EMBL/GenBank/DDBJ databases">
        <title>Genomic Encyclopedia of Type Strains, Phase IV (KMG-IV): sequencing the most valuable type-strain genomes for metagenomic binning, comparative biology and taxonomic classification.</title>
        <authorList>
            <person name="Goeker M."/>
        </authorList>
    </citation>
    <scope>NUCLEOTIDE SEQUENCE [LARGE SCALE GENOMIC DNA]</scope>
    <source>
        <strain evidence="5 6">DSM 11590</strain>
    </source>
</reference>
<accession>A0A7W9ZHR5</accession>
<organism evidence="5 6">
    <name type="scientific">Novispirillum itersonii</name>
    <name type="common">Aquaspirillum itersonii</name>
    <dbReference type="NCBI Taxonomy" id="189"/>
    <lineage>
        <taxon>Bacteria</taxon>
        <taxon>Pseudomonadati</taxon>
        <taxon>Pseudomonadota</taxon>
        <taxon>Alphaproteobacteria</taxon>
        <taxon>Rhodospirillales</taxon>
        <taxon>Novispirillaceae</taxon>
        <taxon>Novispirillum</taxon>
    </lineage>
</organism>
<feature type="domain" description="HTH luxR-type" evidence="4">
    <location>
        <begin position="200"/>
        <end position="265"/>
    </location>
</feature>
<evidence type="ECO:0000313" key="6">
    <source>
        <dbReference type="Proteomes" id="UP000544872"/>
    </source>
</evidence>
<dbReference type="InterPro" id="IPR000792">
    <property type="entry name" value="Tscrpt_reg_LuxR_C"/>
</dbReference>
<dbReference type="SMART" id="SM00421">
    <property type="entry name" value="HTH_LUXR"/>
    <property type="match status" value="1"/>
</dbReference>
<proteinExistence type="predicted"/>
<dbReference type="InterPro" id="IPR016032">
    <property type="entry name" value="Sig_transdc_resp-reg_C-effctor"/>
</dbReference>
<gene>
    <name evidence="5" type="ORF">FHS48_002740</name>
</gene>
<evidence type="ECO:0000259" key="4">
    <source>
        <dbReference type="PROSITE" id="PS50043"/>
    </source>
</evidence>
<name>A0A7W9ZHR5_NOVIT</name>
<dbReference type="InterPro" id="IPR036388">
    <property type="entry name" value="WH-like_DNA-bd_sf"/>
</dbReference>
<keyword evidence="2 5" id="KW-0238">DNA-binding</keyword>
<dbReference type="AlphaFoldDB" id="A0A7W9ZHR5"/>
<keyword evidence="3" id="KW-0804">Transcription</keyword>
<sequence>MKEWAGREFAEKLGSMIATVRGSSFPVHLREFIQSQIAFDNLVIVVFQEDAPPVDLYYWIPDREGFRYEEQYLKLSYTLDPFFRKAQAKEEGVFLIGEIAPDRFFQSEYGKSYFSCVRMLDELGLVSAGGDGCYINLSLGRQRGSGRFSRAEKRWLDDISPALAPLLRIYAETRMARMDPPAESGAAASLEERLCRLKPQPGITEALTHREAQVIALVMGGHSNVSIAQCMGISRLTVKVHRKHAYAKLQVSSQADLFLKIMPMLEGAGRPPQRPVSSSALAAPGVL</sequence>
<evidence type="ECO:0000256" key="1">
    <source>
        <dbReference type="ARBA" id="ARBA00023015"/>
    </source>
</evidence>
<dbReference type="PROSITE" id="PS50043">
    <property type="entry name" value="HTH_LUXR_2"/>
    <property type="match status" value="1"/>
</dbReference>
<dbReference type="GO" id="GO:0003677">
    <property type="term" value="F:DNA binding"/>
    <property type="evidence" value="ECO:0007669"/>
    <property type="project" value="UniProtKB-KW"/>
</dbReference>
<dbReference type="PANTHER" id="PTHR44688">
    <property type="entry name" value="DNA-BINDING TRANSCRIPTIONAL ACTIVATOR DEVR_DOSR"/>
    <property type="match status" value="1"/>
</dbReference>
<dbReference type="SUPFAM" id="SSF46894">
    <property type="entry name" value="C-terminal effector domain of the bipartite response regulators"/>
    <property type="match status" value="1"/>
</dbReference>
<dbReference type="Proteomes" id="UP000544872">
    <property type="component" value="Unassembled WGS sequence"/>
</dbReference>
<evidence type="ECO:0000313" key="5">
    <source>
        <dbReference type="EMBL" id="MBB6211303.1"/>
    </source>
</evidence>
<dbReference type="CDD" id="cd06170">
    <property type="entry name" value="LuxR_C_like"/>
    <property type="match status" value="1"/>
</dbReference>
<dbReference type="PANTHER" id="PTHR44688:SF16">
    <property type="entry name" value="DNA-BINDING TRANSCRIPTIONAL ACTIVATOR DEVR_DOSR"/>
    <property type="match status" value="1"/>
</dbReference>
<comment type="caution">
    <text evidence="5">The sequence shown here is derived from an EMBL/GenBank/DDBJ whole genome shotgun (WGS) entry which is preliminary data.</text>
</comment>
<dbReference type="PROSITE" id="PS00622">
    <property type="entry name" value="HTH_LUXR_1"/>
    <property type="match status" value="1"/>
</dbReference>
<dbReference type="EMBL" id="JACIIX010000010">
    <property type="protein sequence ID" value="MBB6211303.1"/>
    <property type="molecule type" value="Genomic_DNA"/>
</dbReference>
<evidence type="ECO:0000256" key="3">
    <source>
        <dbReference type="ARBA" id="ARBA00023163"/>
    </source>
</evidence>
<dbReference type="Pfam" id="PF00196">
    <property type="entry name" value="GerE"/>
    <property type="match status" value="1"/>
</dbReference>
<dbReference type="Gene3D" id="1.10.10.10">
    <property type="entry name" value="Winged helix-like DNA-binding domain superfamily/Winged helix DNA-binding domain"/>
    <property type="match status" value="1"/>
</dbReference>
<evidence type="ECO:0000256" key="2">
    <source>
        <dbReference type="ARBA" id="ARBA00023125"/>
    </source>
</evidence>
<keyword evidence="1" id="KW-0805">Transcription regulation</keyword>
<keyword evidence="6" id="KW-1185">Reference proteome</keyword>
<dbReference type="GO" id="GO:0006355">
    <property type="term" value="P:regulation of DNA-templated transcription"/>
    <property type="evidence" value="ECO:0007669"/>
    <property type="project" value="InterPro"/>
</dbReference>
<protein>
    <submittedName>
        <fullName evidence="5">DNA-binding CsgD family transcriptional regulator</fullName>
    </submittedName>
</protein>